<evidence type="ECO:0000313" key="1">
    <source>
        <dbReference type="EMBL" id="KAK2148045.1"/>
    </source>
</evidence>
<dbReference type="EMBL" id="JAODUP010000519">
    <property type="protein sequence ID" value="KAK2148045.1"/>
    <property type="molecule type" value="Genomic_DNA"/>
</dbReference>
<comment type="caution">
    <text evidence="1">The sequence shown here is derived from an EMBL/GenBank/DDBJ whole genome shotgun (WGS) entry which is preliminary data.</text>
</comment>
<sequence length="66" mass="7859">MRREYLEYVKEYADRLEPYMKELEDSGQWRRLERSPVSNYSFGKDGVVFVYRVIQNGSSSMASKII</sequence>
<evidence type="ECO:0000313" key="2">
    <source>
        <dbReference type="Proteomes" id="UP001208570"/>
    </source>
</evidence>
<dbReference type="Proteomes" id="UP001208570">
    <property type="component" value="Unassembled WGS sequence"/>
</dbReference>
<reference evidence="1" key="1">
    <citation type="journal article" date="2023" name="Mol. Biol. Evol.">
        <title>Third-Generation Sequencing Reveals the Adaptive Role of the Epigenome in Three Deep-Sea Polychaetes.</title>
        <authorList>
            <person name="Perez M."/>
            <person name="Aroh O."/>
            <person name="Sun Y."/>
            <person name="Lan Y."/>
            <person name="Juniper S.K."/>
            <person name="Young C.R."/>
            <person name="Angers B."/>
            <person name="Qian P.Y."/>
        </authorList>
    </citation>
    <scope>NUCLEOTIDE SEQUENCE</scope>
    <source>
        <strain evidence="1">P08H-3</strain>
    </source>
</reference>
<organism evidence="1 2">
    <name type="scientific">Paralvinella palmiformis</name>
    <dbReference type="NCBI Taxonomy" id="53620"/>
    <lineage>
        <taxon>Eukaryota</taxon>
        <taxon>Metazoa</taxon>
        <taxon>Spiralia</taxon>
        <taxon>Lophotrochozoa</taxon>
        <taxon>Annelida</taxon>
        <taxon>Polychaeta</taxon>
        <taxon>Sedentaria</taxon>
        <taxon>Canalipalpata</taxon>
        <taxon>Terebellida</taxon>
        <taxon>Terebelliformia</taxon>
        <taxon>Alvinellidae</taxon>
        <taxon>Paralvinella</taxon>
    </lineage>
</organism>
<proteinExistence type="predicted"/>
<keyword evidence="2" id="KW-1185">Reference proteome</keyword>
<accession>A0AAD9MWH8</accession>
<name>A0AAD9MWH8_9ANNE</name>
<dbReference type="AlphaFoldDB" id="A0AAD9MWH8"/>
<protein>
    <submittedName>
        <fullName evidence="1">Uncharacterized protein</fullName>
    </submittedName>
</protein>
<gene>
    <name evidence="1" type="ORF">LSH36_519g03074</name>
</gene>